<dbReference type="Proteomes" id="UP000478052">
    <property type="component" value="Unassembled WGS sequence"/>
</dbReference>
<organism evidence="2 3">
    <name type="scientific">Aphis craccivora</name>
    <name type="common">Cowpea aphid</name>
    <dbReference type="NCBI Taxonomy" id="307492"/>
    <lineage>
        <taxon>Eukaryota</taxon>
        <taxon>Metazoa</taxon>
        <taxon>Ecdysozoa</taxon>
        <taxon>Arthropoda</taxon>
        <taxon>Hexapoda</taxon>
        <taxon>Insecta</taxon>
        <taxon>Pterygota</taxon>
        <taxon>Neoptera</taxon>
        <taxon>Paraneoptera</taxon>
        <taxon>Hemiptera</taxon>
        <taxon>Sternorrhyncha</taxon>
        <taxon>Aphidomorpha</taxon>
        <taxon>Aphidoidea</taxon>
        <taxon>Aphididae</taxon>
        <taxon>Aphidini</taxon>
        <taxon>Aphis</taxon>
        <taxon>Aphis</taxon>
    </lineage>
</organism>
<gene>
    <name evidence="2" type="ORF">FWK35_00020020</name>
</gene>
<dbReference type="EMBL" id="VUJU01006071">
    <property type="protein sequence ID" value="KAF0749506.1"/>
    <property type="molecule type" value="Genomic_DNA"/>
</dbReference>
<comment type="caution">
    <text evidence="2">The sequence shown here is derived from an EMBL/GenBank/DDBJ whole genome shotgun (WGS) entry which is preliminary data.</text>
</comment>
<dbReference type="AlphaFoldDB" id="A0A6G0Y570"/>
<protein>
    <submittedName>
        <fullName evidence="2">Uncharacterized protein</fullName>
    </submittedName>
</protein>
<sequence length="973" mass="111875">MHMEWIAVQYIEDNVFYMCPSKTIKSKIEIGKQYMVKWVDKKPYLAKVLKRGNKENIQKFLAGKTVNHIMDEPTTHSNNLVGQNGLYKIDAPKNSETFELLSSTLDEPIMHSTHSSKHVMQFYHVVDQNDVGKVLTPNNSDSFDFLFNNMDETITNSSKHVTPCYEAIEQNSFSKIDSPENNEISTLLYHNMDDSNGHCGDSTDPVDVDVGVLGIVEGIDLHQFESDSTSTSTTTEVYNSPEYTPYNERIQSEESDEEENQESISESHTNNALVSTEAIIIDRAKKSLITKKLIKNKRVFCLFCEKLETNFPRHLERKHAFEPEVKEFILLPKKSKERVMHLELLKNKGNLQHNRNVLEQNKGSLIVGRRPPMSSEIDSSSFLPCTHCFKFFKKQKLYRHINKCPFKSSAVADGLPKRRNNLMQSATLLHIAKDHTQLQNEVFASMKCDDITFIAQKDELICLFGSRLLKNHRERHLKNYISQRLRQLAKFLQILRDLEPDIKNLKDFFVPKHYKTVVQAAKQLSGYDEERNTYAHPTNALKIGHSVLQCADILQSHFLVTGVPEENLQNLKYFIKVFNKEWRYSISSNACADMSKKKFNKSISLPDANDITLLHNFLTNQLEEVKLSIENNKINQDTYKILCQNLLTQIILLNRRRSGEVQRIKVIDYLNRSKNKVQEEIQKSISEVEIKLSKSFERFEIRGKRGRAVPVLLTSIMKKSIDILLKIRNAACVFKQNEYLFAIPNTAVGCYRGSDCLRKAAIECGSSAPELLTSTKLRKHIATMSQLLNLTTNDREQLANFMGHDLAIHNEYYRLPNETLQISRVSKILLAMESGNLHELKGKTLEQFDDFLMPSNSIEGSSDSEDNENVTDSIGENSLYVEWSDDEKIINTSKHTSKKQTSDTKTKTRVDYIKWSNGEMEAIKRFFGKFIALHKIPQQHDCLLAIKKEPALSKRPWKKIKFQVANIIKKSLK</sequence>
<keyword evidence="3" id="KW-1185">Reference proteome</keyword>
<evidence type="ECO:0000313" key="2">
    <source>
        <dbReference type="EMBL" id="KAF0749506.1"/>
    </source>
</evidence>
<dbReference type="OrthoDB" id="6597316at2759"/>
<dbReference type="PANTHER" id="PTHR33480:SF1">
    <property type="entry name" value="TYR RECOMBINASE DOMAIN-CONTAINING PROTEIN"/>
    <property type="match status" value="1"/>
</dbReference>
<dbReference type="PANTHER" id="PTHR33480">
    <property type="entry name" value="SET DOMAIN-CONTAINING PROTEIN-RELATED"/>
    <property type="match status" value="1"/>
</dbReference>
<evidence type="ECO:0000313" key="3">
    <source>
        <dbReference type="Proteomes" id="UP000478052"/>
    </source>
</evidence>
<name>A0A6G0Y570_APHCR</name>
<proteinExistence type="predicted"/>
<feature type="region of interest" description="Disordered" evidence="1">
    <location>
        <begin position="224"/>
        <end position="269"/>
    </location>
</feature>
<reference evidence="2 3" key="1">
    <citation type="submission" date="2019-08" db="EMBL/GenBank/DDBJ databases">
        <title>Whole genome of Aphis craccivora.</title>
        <authorList>
            <person name="Voronova N.V."/>
            <person name="Shulinski R.S."/>
            <person name="Bandarenka Y.V."/>
            <person name="Zhorov D.G."/>
            <person name="Warner D."/>
        </authorList>
    </citation>
    <scope>NUCLEOTIDE SEQUENCE [LARGE SCALE GENOMIC DNA]</scope>
    <source>
        <strain evidence="2">180601</strain>
        <tissue evidence="2">Whole Body</tissue>
    </source>
</reference>
<accession>A0A6G0Y570</accession>
<evidence type="ECO:0000256" key="1">
    <source>
        <dbReference type="SAM" id="MobiDB-lite"/>
    </source>
</evidence>